<sequence length="351" mass="41232">MVYLSIAEEIGRIKKYIQDKGGLELSLYQYLHKQSQTQTIDDFSYDEHKIAFKGYSKIVANKEEIDSLINRKYAKGIGYSLNIYCFLGIHLAANGYRNDLVDKKFYDSDIKSKYIISIVFPYFRDKMFQVLKTEEAKRDPYYSIIDTIYNSDDFSLDEIKTVLQQFLTSDNDLDVIDLYILETIHKKNLDVRFCNYSAVDTVLRILNNFSNSIKKITSDRYNKRDGIKINDEYDVQDMLFALLKGFFHDLEREDPVSKLAGRSSRIDLVVRSQGIMIEVKMIKEKDTDHKKVIQELKVDMINYAEWKDLKHLILFTYDPYKKTTDDNHFKELEGVNERNGVRFLVHSVLAH</sequence>
<keyword evidence="2" id="KW-1185">Reference proteome</keyword>
<dbReference type="Proteomes" id="UP000483018">
    <property type="component" value="Unassembled WGS sequence"/>
</dbReference>
<dbReference type="OrthoDB" id="2678579at2"/>
<reference evidence="1 2" key="1">
    <citation type="submission" date="2019-12" db="EMBL/GenBank/DDBJ databases">
        <title>Defluviitalea raffinosedens, isolated from a biogas fermenter, genome sequencing and characterization.</title>
        <authorList>
            <person name="Rettenmaier R."/>
            <person name="Schneider M."/>
            <person name="Neuhaus K."/>
            <person name="Liebl W."/>
            <person name="Zverlov V."/>
        </authorList>
    </citation>
    <scope>NUCLEOTIDE SEQUENCE [LARGE SCALE GENOMIC DNA]</scope>
    <source>
        <strain evidence="1 2">249c-K6</strain>
    </source>
</reference>
<accession>A0A7C8HER4</accession>
<gene>
    <name evidence="1" type="ORF">GND95_08380</name>
</gene>
<protein>
    <submittedName>
        <fullName evidence="1">Uncharacterized protein</fullName>
    </submittedName>
</protein>
<dbReference type="Pfam" id="PF18742">
    <property type="entry name" value="DpnII-MboI"/>
    <property type="match status" value="1"/>
</dbReference>
<evidence type="ECO:0000313" key="2">
    <source>
        <dbReference type="Proteomes" id="UP000483018"/>
    </source>
</evidence>
<dbReference type="EMBL" id="WSLF01000007">
    <property type="protein sequence ID" value="KAE9633663.1"/>
    <property type="molecule type" value="Genomic_DNA"/>
</dbReference>
<proteinExistence type="predicted"/>
<evidence type="ECO:0000313" key="1">
    <source>
        <dbReference type="EMBL" id="KAE9633663.1"/>
    </source>
</evidence>
<dbReference type="AlphaFoldDB" id="A0A7C8HER4"/>
<comment type="caution">
    <text evidence="1">The sequence shown here is derived from an EMBL/GenBank/DDBJ whole genome shotgun (WGS) entry which is preliminary data.</text>
</comment>
<name>A0A7C8HER4_9FIRM</name>
<dbReference type="RefSeq" id="WP_158740411.1">
    <property type="nucleotide sequence ID" value="NZ_WSLF01000007.1"/>
</dbReference>
<organism evidence="1 2">
    <name type="scientific">Defluviitalea raffinosedens</name>
    <dbReference type="NCBI Taxonomy" id="1450156"/>
    <lineage>
        <taxon>Bacteria</taxon>
        <taxon>Bacillati</taxon>
        <taxon>Bacillota</taxon>
        <taxon>Clostridia</taxon>
        <taxon>Lachnospirales</taxon>
        <taxon>Defluviitaleaceae</taxon>
        <taxon>Defluviitalea</taxon>
    </lineage>
</organism>